<dbReference type="EMBL" id="DYDO01000001">
    <property type="protein sequence ID" value="DBA33436.1"/>
    <property type="molecule type" value="Genomic_DNA"/>
</dbReference>
<dbReference type="Proteomes" id="UP001181693">
    <property type="component" value="Unassembled WGS sequence"/>
</dbReference>
<protein>
    <submittedName>
        <fullName evidence="1">Uncharacterized protein</fullName>
    </submittedName>
</protein>
<evidence type="ECO:0000313" key="1">
    <source>
        <dbReference type="EMBL" id="DBA33436.1"/>
    </source>
</evidence>
<organism evidence="1 2">
    <name type="scientific">Pyxicephalus adspersus</name>
    <name type="common">African bullfrog</name>
    <dbReference type="NCBI Taxonomy" id="30357"/>
    <lineage>
        <taxon>Eukaryota</taxon>
        <taxon>Metazoa</taxon>
        <taxon>Chordata</taxon>
        <taxon>Craniata</taxon>
        <taxon>Vertebrata</taxon>
        <taxon>Euteleostomi</taxon>
        <taxon>Amphibia</taxon>
        <taxon>Batrachia</taxon>
        <taxon>Anura</taxon>
        <taxon>Neobatrachia</taxon>
        <taxon>Ranoidea</taxon>
        <taxon>Pyxicephalidae</taxon>
        <taxon>Pyxicephalinae</taxon>
        <taxon>Pyxicephalus</taxon>
    </lineage>
</organism>
<accession>A0AAV3APW4</accession>
<gene>
    <name evidence="1" type="ORF">GDO54_001122</name>
</gene>
<dbReference type="AlphaFoldDB" id="A0AAV3APW4"/>
<name>A0AAV3APW4_PYXAD</name>
<sequence length="86" mass="9872">MKKPSHKNLSLPNKQNLYKGGLYILFQYYCKGEEKCIPGRDPREVQGVLKVIQVCYIHRAFIFECLPIISVIADSSFWALHTSLGQ</sequence>
<reference evidence="1" key="1">
    <citation type="thesis" date="2020" institute="ProQuest LLC" country="789 East Eisenhower Parkway, Ann Arbor, MI, USA">
        <title>Comparative Genomics and Chromosome Evolution.</title>
        <authorList>
            <person name="Mudd A.B."/>
        </authorList>
    </citation>
    <scope>NUCLEOTIDE SEQUENCE</scope>
    <source>
        <strain evidence="1">1538</strain>
        <tissue evidence="1">Blood</tissue>
    </source>
</reference>
<proteinExistence type="predicted"/>
<keyword evidence="2" id="KW-1185">Reference proteome</keyword>
<evidence type="ECO:0000313" key="2">
    <source>
        <dbReference type="Proteomes" id="UP001181693"/>
    </source>
</evidence>
<comment type="caution">
    <text evidence="1">The sequence shown here is derived from an EMBL/GenBank/DDBJ whole genome shotgun (WGS) entry which is preliminary data.</text>
</comment>